<feature type="signal peptide" evidence="1">
    <location>
        <begin position="1"/>
        <end position="19"/>
    </location>
</feature>
<accession>A0ABW5YH12</accession>
<evidence type="ECO:0000313" key="3">
    <source>
        <dbReference type="Proteomes" id="UP001597557"/>
    </source>
</evidence>
<dbReference type="EMBL" id="JBHUPD010000003">
    <property type="protein sequence ID" value="MFD2874081.1"/>
    <property type="molecule type" value="Genomic_DNA"/>
</dbReference>
<protein>
    <recommendedName>
        <fullName evidence="4">DUF4468 domain-containing protein</fullName>
    </recommendedName>
</protein>
<sequence>MKIQYLLLIFVSAFYKANAQTVTIDSIYKTSKIDTVVFTKFTRSQAYESILKYFRSRPDGTSDLRYLTSQDPLDGKITFTGHIAKNIIKHLRPKDKDTIELVALNYKGTVYIKDQKYKIILNSLVYQYGFKSAIDIPDYALKNGIDWTPLSASNDENKENTLCKELAKSLIVDIARKTNISSDSDF</sequence>
<name>A0ABW5YH12_9SPHI</name>
<reference evidence="3" key="1">
    <citation type="journal article" date="2019" name="Int. J. Syst. Evol. Microbiol.">
        <title>The Global Catalogue of Microorganisms (GCM) 10K type strain sequencing project: providing services to taxonomists for standard genome sequencing and annotation.</title>
        <authorList>
            <consortium name="The Broad Institute Genomics Platform"/>
            <consortium name="The Broad Institute Genome Sequencing Center for Infectious Disease"/>
            <person name="Wu L."/>
            <person name="Ma J."/>
        </authorList>
    </citation>
    <scope>NUCLEOTIDE SEQUENCE [LARGE SCALE GENOMIC DNA]</scope>
    <source>
        <strain evidence="3">KCTC 22437</strain>
    </source>
</reference>
<dbReference type="RefSeq" id="WP_377188054.1">
    <property type="nucleotide sequence ID" value="NZ_JBHUPD010000003.1"/>
</dbReference>
<feature type="chain" id="PRO_5046126729" description="DUF4468 domain-containing protein" evidence="1">
    <location>
        <begin position="20"/>
        <end position="186"/>
    </location>
</feature>
<keyword evidence="1" id="KW-0732">Signal</keyword>
<evidence type="ECO:0000256" key="1">
    <source>
        <dbReference type="SAM" id="SignalP"/>
    </source>
</evidence>
<gene>
    <name evidence="2" type="ORF">ACFS5N_16480</name>
</gene>
<dbReference type="Proteomes" id="UP001597557">
    <property type="component" value="Unassembled WGS sequence"/>
</dbReference>
<dbReference type="Gene3D" id="3.30.530.80">
    <property type="match status" value="1"/>
</dbReference>
<organism evidence="2 3">
    <name type="scientific">Mucilaginibacter ximonensis</name>
    <dbReference type="NCBI Taxonomy" id="538021"/>
    <lineage>
        <taxon>Bacteria</taxon>
        <taxon>Pseudomonadati</taxon>
        <taxon>Bacteroidota</taxon>
        <taxon>Sphingobacteriia</taxon>
        <taxon>Sphingobacteriales</taxon>
        <taxon>Sphingobacteriaceae</taxon>
        <taxon>Mucilaginibacter</taxon>
    </lineage>
</organism>
<proteinExistence type="predicted"/>
<comment type="caution">
    <text evidence="2">The sequence shown here is derived from an EMBL/GenBank/DDBJ whole genome shotgun (WGS) entry which is preliminary data.</text>
</comment>
<evidence type="ECO:0008006" key="4">
    <source>
        <dbReference type="Google" id="ProtNLM"/>
    </source>
</evidence>
<keyword evidence="3" id="KW-1185">Reference proteome</keyword>
<evidence type="ECO:0000313" key="2">
    <source>
        <dbReference type="EMBL" id="MFD2874081.1"/>
    </source>
</evidence>